<dbReference type="EMBL" id="JADOES010000003">
    <property type="protein sequence ID" value="MBT9314107.1"/>
    <property type="molecule type" value="Genomic_DNA"/>
</dbReference>
<dbReference type="GO" id="GO:0015421">
    <property type="term" value="F:ABC-type oligopeptide transporter activity"/>
    <property type="evidence" value="ECO:0007669"/>
    <property type="project" value="TreeGrafter"/>
</dbReference>
<dbReference type="Gene3D" id="1.20.1560.10">
    <property type="entry name" value="ABC transporter type 1, transmembrane domain"/>
    <property type="match status" value="1"/>
</dbReference>
<feature type="domain" description="ABC transmembrane type-1" evidence="10">
    <location>
        <begin position="24"/>
        <end position="303"/>
    </location>
</feature>
<comment type="subcellular location">
    <subcellularLocation>
        <location evidence="1">Cell membrane</location>
        <topology evidence="1">Multi-pass membrane protein</topology>
    </subcellularLocation>
</comment>
<sequence length="575" mass="63524">MDNRPNYWQLLPYIHRQQAILIPAFVCTLVFTIYWPILAKLGGLAISSLVQGQVTAFGKVAAITLIGLLIQKVAQYGQDSLMAKAAFRVAHQLRTRVYGHLQTLSLSYFEQTKTGDLAYRLTEDVDRIGEVVYKLFHDFVPSALQLVVVFGYMIYLNWQLTATALILIPLLAVLSGWFGEKMLSAARRSQDKVADLSSQVAEVFSGIRLVQAFAAEDYEVDRFSQASANNRDARYSVAWLQAVQFPVVGFLYAGMIVVLLLVGTWQISLGNLEREGFGTYVINALLLIDPVNHVIQNFNEFKQGEASVDRVLELLQIKPLVQDATDAKLMPVVTGRVDYRDVSFAYEVDQPVLQQVSLTAQPGQTIALVGLSGAGKTTLVNLLPRFYEVATGEILIDGVNIRHVTLQSLRRQIGIVPQENILFSGTIAENIAFGQKDLDMSAVAAAARVANAHGFISQFSQGYHTWVGERGVNLSGGQRQRIAIARAVLFDPKILILDEATSALDAESEALVQEALDRLMQGRTVFVIAHRLATVRSCDLILVMEKGRIIESGTHGELLQQAGRYASFYAKQFQG</sequence>
<gene>
    <name evidence="11" type="ORF">IXB50_01550</name>
</gene>
<dbReference type="PROSITE" id="PS50893">
    <property type="entry name" value="ABC_TRANSPORTER_2"/>
    <property type="match status" value="1"/>
</dbReference>
<dbReference type="InterPro" id="IPR003439">
    <property type="entry name" value="ABC_transporter-like_ATP-bd"/>
</dbReference>
<evidence type="ECO:0000259" key="9">
    <source>
        <dbReference type="PROSITE" id="PS50893"/>
    </source>
</evidence>
<dbReference type="FunFam" id="3.40.50.300:FF:000287">
    <property type="entry name" value="Multidrug ABC transporter ATP-binding protein"/>
    <property type="match status" value="1"/>
</dbReference>
<dbReference type="Pfam" id="PF00664">
    <property type="entry name" value="ABC_membrane"/>
    <property type="match status" value="1"/>
</dbReference>
<dbReference type="InterPro" id="IPR039421">
    <property type="entry name" value="Type_1_exporter"/>
</dbReference>
<reference evidence="11" key="2">
    <citation type="journal article" date="2021" name="Mar. Drugs">
        <title>Genome Reduction and Secondary Metabolism of the Marine Sponge-Associated Cyanobacterium Leptothoe.</title>
        <authorList>
            <person name="Konstantinou D."/>
            <person name="Popin R.V."/>
            <person name="Fewer D.P."/>
            <person name="Sivonen K."/>
            <person name="Gkelis S."/>
        </authorList>
    </citation>
    <scope>NUCLEOTIDE SEQUENCE</scope>
    <source>
        <strain evidence="11">TAU-MAC 1115</strain>
    </source>
</reference>
<evidence type="ECO:0000256" key="3">
    <source>
        <dbReference type="ARBA" id="ARBA00022692"/>
    </source>
</evidence>
<dbReference type="InterPro" id="IPR011527">
    <property type="entry name" value="ABC1_TM_dom"/>
</dbReference>
<dbReference type="SUPFAM" id="SSF90123">
    <property type="entry name" value="ABC transporter transmembrane region"/>
    <property type="match status" value="1"/>
</dbReference>
<dbReference type="PROSITE" id="PS00211">
    <property type="entry name" value="ABC_TRANSPORTER_1"/>
    <property type="match status" value="1"/>
</dbReference>
<feature type="transmembrane region" description="Helical" evidence="8">
    <location>
        <begin position="50"/>
        <end position="70"/>
    </location>
</feature>
<evidence type="ECO:0000256" key="1">
    <source>
        <dbReference type="ARBA" id="ARBA00004651"/>
    </source>
</evidence>
<dbReference type="InterPro" id="IPR017871">
    <property type="entry name" value="ABC_transporter-like_CS"/>
</dbReference>
<evidence type="ECO:0000259" key="10">
    <source>
        <dbReference type="PROSITE" id="PS50929"/>
    </source>
</evidence>
<dbReference type="SUPFAM" id="SSF52540">
    <property type="entry name" value="P-loop containing nucleoside triphosphate hydrolases"/>
    <property type="match status" value="1"/>
</dbReference>
<name>A0A947DBC7_9CYAN</name>
<keyword evidence="5 11" id="KW-0067">ATP-binding</keyword>
<accession>A0A947DBC7</accession>
<dbReference type="GO" id="GO:0005524">
    <property type="term" value="F:ATP binding"/>
    <property type="evidence" value="ECO:0007669"/>
    <property type="project" value="UniProtKB-KW"/>
</dbReference>
<dbReference type="Proteomes" id="UP000717364">
    <property type="component" value="Unassembled WGS sequence"/>
</dbReference>
<dbReference type="InterPro" id="IPR003593">
    <property type="entry name" value="AAA+_ATPase"/>
</dbReference>
<dbReference type="PROSITE" id="PS50929">
    <property type="entry name" value="ABC_TM1F"/>
    <property type="match status" value="1"/>
</dbReference>
<dbReference type="PANTHER" id="PTHR43394">
    <property type="entry name" value="ATP-DEPENDENT PERMEASE MDL1, MITOCHONDRIAL"/>
    <property type="match status" value="1"/>
</dbReference>
<dbReference type="InterPro" id="IPR027417">
    <property type="entry name" value="P-loop_NTPase"/>
</dbReference>
<protein>
    <submittedName>
        <fullName evidence="11">ABC transporter ATP-binding protein</fullName>
    </submittedName>
</protein>
<evidence type="ECO:0000313" key="12">
    <source>
        <dbReference type="Proteomes" id="UP000717364"/>
    </source>
</evidence>
<feature type="domain" description="ABC transporter" evidence="9">
    <location>
        <begin position="337"/>
        <end position="571"/>
    </location>
</feature>
<evidence type="ECO:0000256" key="7">
    <source>
        <dbReference type="ARBA" id="ARBA00023136"/>
    </source>
</evidence>
<reference evidence="11" key="1">
    <citation type="submission" date="2020-11" db="EMBL/GenBank/DDBJ databases">
        <authorList>
            <person name="Konstantinou D."/>
            <person name="Gkelis S."/>
            <person name="Popin R."/>
            <person name="Fewer D."/>
            <person name="Sivonen K."/>
        </authorList>
    </citation>
    <scope>NUCLEOTIDE SEQUENCE</scope>
    <source>
        <strain evidence="11">TAU-MAC 1115</strain>
    </source>
</reference>
<keyword evidence="12" id="KW-1185">Reference proteome</keyword>
<dbReference type="GO" id="GO:0016887">
    <property type="term" value="F:ATP hydrolysis activity"/>
    <property type="evidence" value="ECO:0007669"/>
    <property type="project" value="InterPro"/>
</dbReference>
<dbReference type="Pfam" id="PF00005">
    <property type="entry name" value="ABC_tran"/>
    <property type="match status" value="1"/>
</dbReference>
<keyword evidence="3 8" id="KW-0812">Transmembrane</keyword>
<dbReference type="PANTHER" id="PTHR43394:SF1">
    <property type="entry name" value="ATP-BINDING CASSETTE SUB-FAMILY B MEMBER 10, MITOCHONDRIAL"/>
    <property type="match status" value="1"/>
</dbReference>
<evidence type="ECO:0000256" key="2">
    <source>
        <dbReference type="ARBA" id="ARBA00022448"/>
    </source>
</evidence>
<feature type="transmembrane region" description="Helical" evidence="8">
    <location>
        <begin position="160"/>
        <end position="179"/>
    </location>
</feature>
<dbReference type="Gene3D" id="3.40.50.300">
    <property type="entry name" value="P-loop containing nucleotide triphosphate hydrolases"/>
    <property type="match status" value="1"/>
</dbReference>
<dbReference type="CDD" id="cd07346">
    <property type="entry name" value="ABC_6TM_exporters"/>
    <property type="match status" value="1"/>
</dbReference>
<evidence type="ECO:0000256" key="6">
    <source>
        <dbReference type="ARBA" id="ARBA00022989"/>
    </source>
</evidence>
<keyword evidence="4" id="KW-0547">Nucleotide-binding</keyword>
<dbReference type="GO" id="GO:0005886">
    <property type="term" value="C:plasma membrane"/>
    <property type="evidence" value="ECO:0007669"/>
    <property type="project" value="UniProtKB-SubCell"/>
</dbReference>
<evidence type="ECO:0000313" key="11">
    <source>
        <dbReference type="EMBL" id="MBT9314107.1"/>
    </source>
</evidence>
<organism evidence="11 12">
    <name type="scientific">Leptothoe spongobia TAU-MAC 1115</name>
    <dbReference type="NCBI Taxonomy" id="1967444"/>
    <lineage>
        <taxon>Bacteria</taxon>
        <taxon>Bacillati</taxon>
        <taxon>Cyanobacteriota</taxon>
        <taxon>Cyanophyceae</taxon>
        <taxon>Nodosilineales</taxon>
        <taxon>Cymatolegaceae</taxon>
        <taxon>Leptothoe</taxon>
        <taxon>Leptothoe spongobia</taxon>
    </lineage>
</organism>
<proteinExistence type="predicted"/>
<keyword evidence="6 8" id="KW-1133">Transmembrane helix</keyword>
<dbReference type="InterPro" id="IPR036640">
    <property type="entry name" value="ABC1_TM_sf"/>
</dbReference>
<keyword evidence="7 8" id="KW-0472">Membrane</keyword>
<dbReference type="AlphaFoldDB" id="A0A947DBC7"/>
<dbReference type="SMART" id="SM00382">
    <property type="entry name" value="AAA"/>
    <property type="match status" value="1"/>
</dbReference>
<comment type="caution">
    <text evidence="11">The sequence shown here is derived from an EMBL/GenBank/DDBJ whole genome shotgun (WGS) entry which is preliminary data.</text>
</comment>
<evidence type="ECO:0000256" key="8">
    <source>
        <dbReference type="SAM" id="Phobius"/>
    </source>
</evidence>
<evidence type="ECO:0000256" key="4">
    <source>
        <dbReference type="ARBA" id="ARBA00022741"/>
    </source>
</evidence>
<evidence type="ECO:0000256" key="5">
    <source>
        <dbReference type="ARBA" id="ARBA00022840"/>
    </source>
</evidence>
<keyword evidence="2" id="KW-0813">Transport</keyword>
<feature type="transmembrane region" description="Helical" evidence="8">
    <location>
        <begin position="20"/>
        <end position="38"/>
    </location>
</feature>
<feature type="transmembrane region" description="Helical" evidence="8">
    <location>
        <begin position="243"/>
        <end position="265"/>
    </location>
</feature>
<feature type="transmembrane region" description="Helical" evidence="8">
    <location>
        <begin position="135"/>
        <end position="154"/>
    </location>
</feature>